<dbReference type="RefSeq" id="WP_313874219.1">
    <property type="nucleotide sequence ID" value="NZ_JAVBIK010000001.1"/>
</dbReference>
<organism evidence="4 5">
    <name type="scientific">Rhodoferax potami</name>
    <dbReference type="NCBI Taxonomy" id="3068338"/>
    <lineage>
        <taxon>Bacteria</taxon>
        <taxon>Pseudomonadati</taxon>
        <taxon>Pseudomonadota</taxon>
        <taxon>Betaproteobacteria</taxon>
        <taxon>Burkholderiales</taxon>
        <taxon>Comamonadaceae</taxon>
        <taxon>Rhodoferax</taxon>
    </lineage>
</organism>
<evidence type="ECO:0000256" key="2">
    <source>
        <dbReference type="SAM" id="SignalP"/>
    </source>
</evidence>
<comment type="caution">
    <text evidence="4">The sequence shown here is derived from an EMBL/GenBank/DDBJ whole genome shotgun (WGS) entry which is preliminary data.</text>
</comment>
<dbReference type="PANTHER" id="PTHR33393:SF13">
    <property type="entry name" value="PGA BIOSYNTHESIS PROTEIN CAPA"/>
    <property type="match status" value="1"/>
</dbReference>
<dbReference type="Proteomes" id="UP001321700">
    <property type="component" value="Unassembled WGS sequence"/>
</dbReference>
<sequence>MKRPTLNNVLGLLLAGTIALLGHSAAVAQPVPPTKDESGWVTLVFAGDIVLDDVAGAMIERGEDPFGGFRDFFAKADIRIGNLECVVATTGSAGDKNFTFRAHPRTLPVLKRHFDALALANNHSGDYGREAFAEMLTLLPAAGLQYFGGGRNLKEAHAPLIMERKGLRIALLSYNEFMPRSFEADFDAPGIAWSEDEQVVADIRAARALHRADLVIPVMHWGWENELVANNRQRSLARRMVDAGADAVIGGHPHVTQDIDYHQGKPIVYSVGNFVMKETDNDDQRRAWVLKLRLSAQGVQAFETRAVNIDLQGIPTPDPTRATPCWRRGEAGTRLCTPTD</sequence>
<dbReference type="EC" id="3.1.-.-" evidence="4"/>
<dbReference type="SMART" id="SM00854">
    <property type="entry name" value="PGA_cap"/>
    <property type="match status" value="1"/>
</dbReference>
<feature type="chain" id="PRO_5046196394" evidence="2">
    <location>
        <begin position="29"/>
        <end position="340"/>
    </location>
</feature>
<keyword evidence="4" id="KW-0378">Hydrolase</keyword>
<dbReference type="InterPro" id="IPR052169">
    <property type="entry name" value="CW_Biosynth-Accessory"/>
</dbReference>
<reference evidence="4 5" key="1">
    <citation type="submission" date="2023-08" db="EMBL/GenBank/DDBJ databases">
        <title>Rhodoferax potami sp. nov. and Rhodoferax mekongensis sp. nov., isolated from the Mekong River in Thailand.</title>
        <authorList>
            <person name="Kitikhun S."/>
            <person name="Charoenyingcharoen P."/>
            <person name="Siriarchawattana P."/>
            <person name="Likhitrattanapisal S."/>
            <person name="Nilsakha T."/>
            <person name="Chanpet A."/>
            <person name="Rattanawaree P."/>
            <person name="Ingsriswang S."/>
        </authorList>
    </citation>
    <scope>NUCLEOTIDE SEQUENCE [LARGE SCALE GENOMIC DNA]</scope>
    <source>
        <strain evidence="4 5">TBRC 17660</strain>
    </source>
</reference>
<dbReference type="GO" id="GO:0016787">
    <property type="term" value="F:hydrolase activity"/>
    <property type="evidence" value="ECO:0007669"/>
    <property type="project" value="UniProtKB-KW"/>
</dbReference>
<feature type="domain" description="Capsule synthesis protein CapA" evidence="3">
    <location>
        <begin position="42"/>
        <end position="278"/>
    </location>
</feature>
<keyword evidence="5" id="KW-1185">Reference proteome</keyword>
<evidence type="ECO:0000313" key="4">
    <source>
        <dbReference type="EMBL" id="MDT7518461.1"/>
    </source>
</evidence>
<name>A0ABU3KL30_9BURK</name>
<dbReference type="Pfam" id="PF09587">
    <property type="entry name" value="PGA_cap"/>
    <property type="match status" value="1"/>
</dbReference>
<dbReference type="SUPFAM" id="SSF56300">
    <property type="entry name" value="Metallo-dependent phosphatases"/>
    <property type="match status" value="1"/>
</dbReference>
<evidence type="ECO:0000256" key="1">
    <source>
        <dbReference type="ARBA" id="ARBA00005662"/>
    </source>
</evidence>
<comment type="similarity">
    <text evidence="1">Belongs to the CapA family.</text>
</comment>
<dbReference type="CDD" id="cd07381">
    <property type="entry name" value="MPP_CapA"/>
    <property type="match status" value="1"/>
</dbReference>
<gene>
    <name evidence="4" type="ORF">RAE19_07025</name>
</gene>
<dbReference type="Gene3D" id="3.60.21.10">
    <property type="match status" value="1"/>
</dbReference>
<protein>
    <submittedName>
        <fullName evidence="4">CapA family protein</fullName>
        <ecNumber evidence="4">3.1.-.-</ecNumber>
    </submittedName>
</protein>
<proteinExistence type="inferred from homology"/>
<dbReference type="InterPro" id="IPR019079">
    <property type="entry name" value="Capsule_synth_CapA"/>
</dbReference>
<evidence type="ECO:0000259" key="3">
    <source>
        <dbReference type="SMART" id="SM00854"/>
    </source>
</evidence>
<evidence type="ECO:0000313" key="5">
    <source>
        <dbReference type="Proteomes" id="UP001321700"/>
    </source>
</evidence>
<accession>A0ABU3KL30</accession>
<dbReference type="EMBL" id="JAVBIK010000001">
    <property type="protein sequence ID" value="MDT7518461.1"/>
    <property type="molecule type" value="Genomic_DNA"/>
</dbReference>
<keyword evidence="2" id="KW-0732">Signal</keyword>
<dbReference type="PANTHER" id="PTHR33393">
    <property type="entry name" value="POLYGLUTAMINE SYNTHESIS ACCESSORY PROTEIN RV0574C-RELATED"/>
    <property type="match status" value="1"/>
</dbReference>
<feature type="signal peptide" evidence="2">
    <location>
        <begin position="1"/>
        <end position="28"/>
    </location>
</feature>
<dbReference type="InterPro" id="IPR029052">
    <property type="entry name" value="Metallo-depent_PP-like"/>
</dbReference>